<name>F1Z524_9SPHN</name>
<dbReference type="InterPro" id="IPR003715">
    <property type="entry name" value="Poly_export_N"/>
</dbReference>
<dbReference type="HOGENOM" id="CLU_038343_0_3_5"/>
<proteinExistence type="predicted"/>
<dbReference type="Gene3D" id="3.10.560.10">
    <property type="entry name" value="Outer membrane lipoprotein wza domain like"/>
    <property type="match status" value="2"/>
</dbReference>
<dbReference type="Pfam" id="PF10531">
    <property type="entry name" value="SLBB"/>
    <property type="match status" value="2"/>
</dbReference>
<dbReference type="GO" id="GO:0015159">
    <property type="term" value="F:polysaccharide transmembrane transporter activity"/>
    <property type="evidence" value="ECO:0007669"/>
    <property type="project" value="InterPro"/>
</dbReference>
<dbReference type="eggNOG" id="COG1596">
    <property type="taxonomic scope" value="Bacteria"/>
</dbReference>
<dbReference type="STRING" id="983920.Y88_1863"/>
<dbReference type="SUPFAM" id="SSF142984">
    <property type="entry name" value="Nqo1 middle domain-like"/>
    <property type="match status" value="1"/>
</dbReference>
<feature type="signal peptide" evidence="2">
    <location>
        <begin position="1"/>
        <end position="25"/>
    </location>
</feature>
<reference evidence="5 6" key="1">
    <citation type="journal article" date="2012" name="J. Bacteriol.">
        <title>Draft Genome Sequence of Novosphingobium nitrogenifigens Y88T.</title>
        <authorList>
            <person name="Strabala T.J."/>
            <person name="Macdonald L."/>
            <person name="Liu V."/>
            <person name="Smit A.M."/>
        </authorList>
    </citation>
    <scope>NUCLEOTIDE SEQUENCE [LARGE SCALE GENOMIC DNA]</scope>
    <source>
        <strain evidence="5 6">DSM 19370</strain>
    </source>
</reference>
<dbReference type="PANTHER" id="PTHR33619:SF3">
    <property type="entry name" value="POLYSACCHARIDE EXPORT PROTEIN GFCE-RELATED"/>
    <property type="match status" value="1"/>
</dbReference>
<gene>
    <name evidence="5" type="ORF">Y88_1863</name>
</gene>
<dbReference type="PANTHER" id="PTHR33619">
    <property type="entry name" value="POLYSACCHARIDE EXPORT PROTEIN GFCE-RELATED"/>
    <property type="match status" value="1"/>
</dbReference>
<evidence type="ECO:0000256" key="1">
    <source>
        <dbReference type="ARBA" id="ARBA00022729"/>
    </source>
</evidence>
<feature type="domain" description="Polysaccharide export protein N-terminal" evidence="3">
    <location>
        <begin position="46"/>
        <end position="121"/>
    </location>
</feature>
<evidence type="ECO:0000313" key="6">
    <source>
        <dbReference type="Proteomes" id="UP000004728"/>
    </source>
</evidence>
<evidence type="ECO:0000259" key="3">
    <source>
        <dbReference type="Pfam" id="PF02563"/>
    </source>
</evidence>
<evidence type="ECO:0000256" key="2">
    <source>
        <dbReference type="SAM" id="SignalP"/>
    </source>
</evidence>
<feature type="chain" id="PRO_5003277762" evidence="2">
    <location>
        <begin position="26"/>
        <end position="279"/>
    </location>
</feature>
<feature type="domain" description="Soluble ligand binding" evidence="4">
    <location>
        <begin position="209"/>
        <end position="255"/>
    </location>
</feature>
<evidence type="ECO:0000313" key="5">
    <source>
        <dbReference type="EMBL" id="EGD59989.1"/>
    </source>
</evidence>
<dbReference type="RefSeq" id="WP_008068848.1">
    <property type="nucleotide sequence ID" value="NZ_AQWK01000005.1"/>
</dbReference>
<sequence>MTSNPASRALAACALFAAGSSMVLAEVAHAQALAAPQPSADARAVQPEAYVLGPGDSLEISIAGDSQPATRVQIQTDGTIQLALIGSVHAGGLSVVQLRDMITQSLKKGGYYTNPAVNITIVNYASRYVVVLGEVAQPGMVPIDRAYHVSDVLARVGGVKSGGTKIVKLRHATGEEQSLDLDRIATGGPAEDPLVTPGDKLFVPAAQTFYILGQVNRPGNYTVDDGLTLRKALAVAGGVTLLGSKKKIKLVRKGKEYKNVDLDSPVEVGDVIEIGERFF</sequence>
<keyword evidence="1 2" id="KW-0732">Signal</keyword>
<keyword evidence="6" id="KW-1185">Reference proteome</keyword>
<feature type="domain" description="Soluble ligand binding" evidence="4">
    <location>
        <begin position="129"/>
        <end position="164"/>
    </location>
</feature>
<dbReference type="Pfam" id="PF02563">
    <property type="entry name" value="Poly_export"/>
    <property type="match status" value="1"/>
</dbReference>
<dbReference type="AlphaFoldDB" id="F1Z524"/>
<dbReference type="InterPro" id="IPR019554">
    <property type="entry name" value="Soluble_ligand-bd"/>
</dbReference>
<dbReference type="EMBL" id="AEWJ01000023">
    <property type="protein sequence ID" value="EGD59989.1"/>
    <property type="molecule type" value="Genomic_DNA"/>
</dbReference>
<accession>F1Z524</accession>
<dbReference type="Proteomes" id="UP000004728">
    <property type="component" value="Unassembled WGS sequence"/>
</dbReference>
<dbReference type="InterPro" id="IPR049712">
    <property type="entry name" value="Poly_export"/>
</dbReference>
<organism evidence="5 6">
    <name type="scientific">Novosphingobium nitrogenifigens DSM 19370</name>
    <dbReference type="NCBI Taxonomy" id="983920"/>
    <lineage>
        <taxon>Bacteria</taxon>
        <taxon>Pseudomonadati</taxon>
        <taxon>Pseudomonadota</taxon>
        <taxon>Alphaproteobacteria</taxon>
        <taxon>Sphingomonadales</taxon>
        <taxon>Sphingomonadaceae</taxon>
        <taxon>Novosphingobium</taxon>
    </lineage>
</organism>
<comment type="caution">
    <text evidence="5">The sequence shown here is derived from an EMBL/GenBank/DDBJ whole genome shotgun (WGS) entry which is preliminary data.</text>
</comment>
<dbReference type="OrthoDB" id="197007at2"/>
<dbReference type="InParanoid" id="F1Z524"/>
<evidence type="ECO:0000259" key="4">
    <source>
        <dbReference type="Pfam" id="PF10531"/>
    </source>
</evidence>
<protein>
    <submittedName>
        <fullName evidence="5">Capsular polysaccharide export protein, putative</fullName>
    </submittedName>
</protein>